<reference evidence="2 4" key="2">
    <citation type="submission" date="2023-07" db="EMBL/GenBank/DDBJ databases">
        <authorList>
            <person name="Peeters C."/>
        </authorList>
    </citation>
    <scope>NUCLEOTIDE SEQUENCE [LARGE SCALE GENOMIC DNA]</scope>
    <source>
        <strain evidence="2 4">R-38712</strain>
    </source>
</reference>
<protein>
    <submittedName>
        <fullName evidence="3">Three-Cys-motif partner protein TcmP</fullName>
    </submittedName>
</protein>
<sequence>MPHYTWVWGSPPPLLKRHSEVKHALLRNYLVDYFLTLVSLPQQDKIQLTIVDGFCGGGLYLNEDGQEVPGSPLVILEAIREAEILVNVRQERRKPILIDVELICIDASEQSLDYLERLLRERGYGAALAIGKVSIVKGEFADHCGAAIQRCHDRSPRSGRALFVLDQYGYSDVPMHCLRDIFAKLKHAEVILTFYIDALIKYLNERNLAAFEKATGISASVRASEIDEIKQSPRWRVHLQSSLYRDLTDQCSAQFYTPFFVRPERGHGDFWLLHLSQHWKARDVMASTHWQHHNHFAHYGDAGFHMFSTGYISKIDDEHKLQAGFDFSEVAAAVSKETMLEQVPAMLFDGAEGMTFEQFFLKLINTTPATREMVEATLLELHQGGEIVVVDESGDPSRARVSLKSNHVLRLPSQRSFLFS</sequence>
<evidence type="ECO:0000259" key="1">
    <source>
        <dbReference type="Pfam" id="PF22560"/>
    </source>
</evidence>
<organism evidence="3 5">
    <name type="scientific">Ralstonia pickettii</name>
    <name type="common">Burkholderia pickettii</name>
    <dbReference type="NCBI Taxonomy" id="329"/>
    <lineage>
        <taxon>Bacteria</taxon>
        <taxon>Pseudomonadati</taxon>
        <taxon>Pseudomonadota</taxon>
        <taxon>Betaproteobacteria</taxon>
        <taxon>Burkholderiales</taxon>
        <taxon>Burkholderiaceae</taxon>
        <taxon>Ralstonia</taxon>
    </lineage>
</organism>
<evidence type="ECO:0000313" key="4">
    <source>
        <dbReference type="Proteomes" id="UP001189303"/>
    </source>
</evidence>
<evidence type="ECO:0000313" key="2">
    <source>
        <dbReference type="EMBL" id="CAJ0722378.1"/>
    </source>
</evidence>
<dbReference type="EMBL" id="QGBI01000018">
    <property type="protein sequence ID" value="MBX3891901.1"/>
    <property type="molecule type" value="Genomic_DNA"/>
</dbReference>
<feature type="domain" description="GMT-like wHTH" evidence="1">
    <location>
        <begin position="310"/>
        <end position="394"/>
    </location>
</feature>
<dbReference type="InterPro" id="IPR054339">
    <property type="entry name" value="GMT_wHTH"/>
</dbReference>
<accession>A0A2P4RN71</accession>
<dbReference type="EMBL" id="CATWFT010000002">
    <property type="protein sequence ID" value="CAJ0722378.1"/>
    <property type="molecule type" value="Genomic_DNA"/>
</dbReference>
<dbReference type="Pfam" id="PF22560">
    <property type="entry name" value="GMT-wHTH"/>
    <property type="match status" value="1"/>
</dbReference>
<gene>
    <name evidence="3" type="ORF">DEE74_18720</name>
    <name evidence="2" type="ORF">R38712_00915</name>
</gene>
<dbReference type="Proteomes" id="UP001199322">
    <property type="component" value="Unassembled WGS sequence"/>
</dbReference>
<comment type="caution">
    <text evidence="3">The sequence shown here is derived from an EMBL/GenBank/DDBJ whole genome shotgun (WGS) entry which is preliminary data.</text>
</comment>
<keyword evidence="4" id="KW-1185">Reference proteome</keyword>
<evidence type="ECO:0000313" key="5">
    <source>
        <dbReference type="Proteomes" id="UP001199322"/>
    </source>
</evidence>
<evidence type="ECO:0000313" key="3">
    <source>
        <dbReference type="EMBL" id="MBX3891901.1"/>
    </source>
</evidence>
<proteinExistence type="predicted"/>
<dbReference type="NCBIfam" id="TIGR04474">
    <property type="entry name" value="tcm_partner"/>
    <property type="match status" value="1"/>
</dbReference>
<dbReference type="AlphaFoldDB" id="A0A2P4RN71"/>
<dbReference type="Proteomes" id="UP001189303">
    <property type="component" value="Unassembled WGS sequence"/>
</dbReference>
<name>A0A2P4RN71_RALPI</name>
<dbReference type="RefSeq" id="WP_012762840.1">
    <property type="nucleotide sequence ID" value="NZ_CATWFT010000002.1"/>
</dbReference>
<dbReference type="InterPro" id="IPR031009">
    <property type="entry name" value="Tcm_partner"/>
</dbReference>
<reference evidence="3" key="1">
    <citation type="submission" date="2018-06" db="EMBL/GenBank/DDBJ databases">
        <authorList>
            <person name="O'Rourke A."/>
        </authorList>
    </citation>
    <scope>NUCLEOTIDE SEQUENCE</scope>
    <source>
        <strain evidence="3">132550021-3</strain>
    </source>
</reference>